<keyword evidence="3" id="KW-0479">Metal-binding</keyword>
<dbReference type="Gene3D" id="2.60.120.620">
    <property type="entry name" value="q2cbj1_9rhob like domain"/>
    <property type="match status" value="1"/>
</dbReference>
<comment type="catalytic activity">
    <reaction evidence="7">
        <text>L-lysyl-[collagen] + 2-oxoglutarate + O2 = (5R)-5-hydroxy-L-lysyl-[collagen] + succinate + CO2</text>
        <dbReference type="Rhea" id="RHEA:16569"/>
        <dbReference type="Rhea" id="RHEA-COMP:12751"/>
        <dbReference type="Rhea" id="RHEA-COMP:12752"/>
        <dbReference type="ChEBI" id="CHEBI:15379"/>
        <dbReference type="ChEBI" id="CHEBI:16526"/>
        <dbReference type="ChEBI" id="CHEBI:16810"/>
        <dbReference type="ChEBI" id="CHEBI:29969"/>
        <dbReference type="ChEBI" id="CHEBI:30031"/>
        <dbReference type="ChEBI" id="CHEBI:133442"/>
        <dbReference type="EC" id="1.14.11.4"/>
    </reaction>
</comment>
<dbReference type="GO" id="GO:0008475">
    <property type="term" value="F:procollagen-lysine 5-dioxygenase activity"/>
    <property type="evidence" value="ECO:0007669"/>
    <property type="project" value="UniProtKB-EC"/>
</dbReference>
<sequence>MDLTQRIDLLPDNVRRQILQAVCGNNNSPSASASAPSTAGAGTESSNNVCKNGEPAAATGGPASRLCSGQRPPEVRLVAGACIIDEFISQDHVKGALECAREALAEGQQQAALGGALPLASAVRQVDTESRGDTMRWLHPGREAAAGRGALASLLARMEALRRSLESQGYPVGGRPTYQLACYPGGGARYVRHADASVSCPTRTLTAICYINEPDWEPQADGGCLALYNVPYSGPLRGRGLAAGEPATVVAPLGGRLVVFESHLFHEVMPAYRSRYAVTAWFHSAPPPPTGNQAAAAAAAAAKHGAPQLPPPLPPPASAPAPPLCSSRQGKDTAAAAQPSPAATRASGQETQNGLAAPAPAAPAAPAPVEAGAAGHSAGADGQAAADAVNAGHSGGCGVGGGGGGDAAGRIFVCVAAYRDPEGPWTLHSLFSRAHHPERVRVGVVWQIDPATEAAFAGLAGSRAHPEWLKQVKQVILPYGDAEGPCKARALAQALWSGEEYVLQIDSHMRMVSGWDTLCVRQLAAAEAASPTGKAVLSTYPLGYSGSGAAASVPDEATAPATLLCAKGFEQDGFLRTVGRTLRERPSAPVPSHFWAAGLSFARSLWLQEVPYCPYLPHLFFGEESYMLARMWTRGWDVFAPAGPLAFHQWERSVRDHTYQRDMAATKEAAVAVATAPSAAEAPGAAVATAQVQAQSAEDTTTTGQEQGQEQGPGRDVRGGEPQAGEGQADAGSGGGGSAATAAAAVARRLSQARVLEMLSGGSAAAKGEGDGQVVSHGCGGWGGGGGGWAAGEVWGLGTVRSLAQLAAAGCVDYGARTVAAGARWGGLPEDAFEA</sequence>
<dbReference type="PANTHER" id="PTHR34496:SF9">
    <property type="entry name" value="[SKP1-PROTEIN]-HYDROXYPROLINE N-ACETYLGLUCOSAMINYLTRANSFERASE"/>
    <property type="match status" value="1"/>
</dbReference>
<dbReference type="EC" id="1.14.11.4" evidence="2"/>
<dbReference type="InterPro" id="IPR005123">
    <property type="entry name" value="Oxoglu/Fe-dep_dioxygenase_dom"/>
</dbReference>
<dbReference type="EMBL" id="BRXU01000014">
    <property type="protein sequence ID" value="GLC55882.1"/>
    <property type="molecule type" value="Genomic_DNA"/>
</dbReference>
<dbReference type="AlphaFoldDB" id="A0A9W6BQF2"/>
<evidence type="ECO:0000256" key="2">
    <source>
        <dbReference type="ARBA" id="ARBA00012264"/>
    </source>
</evidence>
<comment type="cofactor">
    <cofactor evidence="1">
        <name>L-ascorbate</name>
        <dbReference type="ChEBI" id="CHEBI:38290"/>
    </cofactor>
</comment>
<keyword evidence="11" id="KW-1185">Reference proteome</keyword>
<feature type="compositionally biased region" description="Pro residues" evidence="8">
    <location>
        <begin position="308"/>
        <end position="323"/>
    </location>
</feature>
<dbReference type="InterPro" id="IPR029044">
    <property type="entry name" value="Nucleotide-diphossugar_trans"/>
</dbReference>
<protein>
    <recommendedName>
        <fullName evidence="2">procollagen-lysine 5-dioxygenase</fullName>
        <ecNumber evidence="2">1.14.11.4</ecNumber>
    </recommendedName>
</protein>
<dbReference type="InterPro" id="IPR044862">
    <property type="entry name" value="Pro_4_hyd_alph_FE2OG_OXY"/>
</dbReference>
<organism evidence="10 11">
    <name type="scientific">Pleodorina starrii</name>
    <dbReference type="NCBI Taxonomy" id="330485"/>
    <lineage>
        <taxon>Eukaryota</taxon>
        <taxon>Viridiplantae</taxon>
        <taxon>Chlorophyta</taxon>
        <taxon>core chlorophytes</taxon>
        <taxon>Chlorophyceae</taxon>
        <taxon>CS clade</taxon>
        <taxon>Chlamydomonadales</taxon>
        <taxon>Volvocaceae</taxon>
        <taxon>Pleodorina</taxon>
    </lineage>
</organism>
<dbReference type="PROSITE" id="PS51471">
    <property type="entry name" value="FE2OG_OXY"/>
    <property type="match status" value="1"/>
</dbReference>
<evidence type="ECO:0000256" key="6">
    <source>
        <dbReference type="ARBA" id="ARBA00023004"/>
    </source>
</evidence>
<evidence type="ECO:0000256" key="7">
    <source>
        <dbReference type="ARBA" id="ARBA00047930"/>
    </source>
</evidence>
<evidence type="ECO:0000259" key="9">
    <source>
        <dbReference type="PROSITE" id="PS51471"/>
    </source>
</evidence>
<evidence type="ECO:0000256" key="8">
    <source>
        <dbReference type="SAM" id="MobiDB-lite"/>
    </source>
</evidence>
<feature type="region of interest" description="Disordered" evidence="8">
    <location>
        <begin position="690"/>
        <end position="738"/>
    </location>
</feature>
<feature type="compositionally biased region" description="Low complexity" evidence="8">
    <location>
        <begin position="333"/>
        <end position="347"/>
    </location>
</feature>
<keyword evidence="6" id="KW-0408">Iron</keyword>
<feature type="region of interest" description="Disordered" evidence="8">
    <location>
        <begin position="289"/>
        <end position="378"/>
    </location>
</feature>
<feature type="compositionally biased region" description="Low complexity" evidence="8">
    <location>
        <begin position="690"/>
        <end position="712"/>
    </location>
</feature>
<evidence type="ECO:0000256" key="5">
    <source>
        <dbReference type="ARBA" id="ARBA00023002"/>
    </source>
</evidence>
<dbReference type="SUPFAM" id="SSF53448">
    <property type="entry name" value="Nucleotide-diphospho-sugar transferases"/>
    <property type="match status" value="1"/>
</dbReference>
<evidence type="ECO:0000256" key="3">
    <source>
        <dbReference type="ARBA" id="ARBA00022723"/>
    </source>
</evidence>
<feature type="domain" description="Fe2OG dioxygenase" evidence="9">
    <location>
        <begin position="174"/>
        <end position="284"/>
    </location>
</feature>
<evidence type="ECO:0000256" key="4">
    <source>
        <dbReference type="ARBA" id="ARBA00022964"/>
    </source>
</evidence>
<feature type="compositionally biased region" description="Low complexity" evidence="8">
    <location>
        <begin position="28"/>
        <end position="46"/>
    </location>
</feature>
<evidence type="ECO:0000256" key="1">
    <source>
        <dbReference type="ARBA" id="ARBA00001961"/>
    </source>
</evidence>
<reference evidence="10 11" key="1">
    <citation type="journal article" date="2023" name="Commun. Biol.">
        <title>Reorganization of the ancestral sex-determining regions during the evolution of trioecy in Pleodorina starrii.</title>
        <authorList>
            <person name="Takahashi K."/>
            <person name="Suzuki S."/>
            <person name="Kawai-Toyooka H."/>
            <person name="Yamamoto K."/>
            <person name="Hamaji T."/>
            <person name="Ootsuki R."/>
            <person name="Yamaguchi H."/>
            <person name="Kawachi M."/>
            <person name="Higashiyama T."/>
            <person name="Nozaki H."/>
        </authorList>
    </citation>
    <scope>NUCLEOTIDE SEQUENCE [LARGE SCALE GENOMIC DNA]</scope>
    <source>
        <strain evidence="10 11">NIES-4479</strain>
    </source>
</reference>
<keyword evidence="4" id="KW-0223">Dioxygenase</keyword>
<comment type="caution">
    <text evidence="10">The sequence shown here is derived from an EMBL/GenBank/DDBJ whole genome shotgun (WGS) entry which is preliminary data.</text>
</comment>
<dbReference type="GO" id="GO:0031418">
    <property type="term" value="F:L-ascorbic acid binding"/>
    <property type="evidence" value="ECO:0007669"/>
    <property type="project" value="InterPro"/>
</dbReference>
<accession>A0A9W6BQF2</accession>
<dbReference type="Pfam" id="PF11397">
    <property type="entry name" value="GlcNAc"/>
    <property type="match status" value="2"/>
</dbReference>
<gene>
    <name evidence="10" type="primary">PLESTBF000511</name>
    <name evidence="10" type="ORF">PLESTB_001039600</name>
</gene>
<dbReference type="Pfam" id="PF13640">
    <property type="entry name" value="2OG-FeII_Oxy_3"/>
    <property type="match status" value="1"/>
</dbReference>
<name>A0A9W6BQF2_9CHLO</name>
<feature type="region of interest" description="Disordered" evidence="8">
    <location>
        <begin position="25"/>
        <end position="69"/>
    </location>
</feature>
<evidence type="ECO:0000313" key="10">
    <source>
        <dbReference type="EMBL" id="GLC55882.1"/>
    </source>
</evidence>
<dbReference type="SMART" id="SM00702">
    <property type="entry name" value="P4Hc"/>
    <property type="match status" value="1"/>
</dbReference>
<feature type="compositionally biased region" description="Low complexity" evidence="8">
    <location>
        <begin position="367"/>
        <end position="378"/>
    </location>
</feature>
<keyword evidence="5" id="KW-0560">Oxidoreductase</keyword>
<dbReference type="InterPro" id="IPR021067">
    <property type="entry name" value="Glycosyltransferase"/>
</dbReference>
<dbReference type="PANTHER" id="PTHR34496">
    <property type="entry name" value="GLCNAC TRANSFERASE-RELATED"/>
    <property type="match status" value="1"/>
</dbReference>
<evidence type="ECO:0000313" key="11">
    <source>
        <dbReference type="Proteomes" id="UP001165080"/>
    </source>
</evidence>
<dbReference type="GO" id="GO:0005506">
    <property type="term" value="F:iron ion binding"/>
    <property type="evidence" value="ECO:0007669"/>
    <property type="project" value="InterPro"/>
</dbReference>
<dbReference type="Proteomes" id="UP001165080">
    <property type="component" value="Unassembled WGS sequence"/>
</dbReference>
<proteinExistence type="predicted"/>
<dbReference type="InterPro" id="IPR006620">
    <property type="entry name" value="Pro_4_hyd_alph"/>
</dbReference>